<dbReference type="Proteomes" id="UP000031631">
    <property type="component" value="Chromosome"/>
</dbReference>
<dbReference type="RefSeq" id="WP_041067941.1">
    <property type="nucleotide sequence ID" value="NZ_AP012273.1"/>
</dbReference>
<evidence type="ECO:0000313" key="2">
    <source>
        <dbReference type="Proteomes" id="UP000031631"/>
    </source>
</evidence>
<dbReference type="KEGG" id="tbn:TBH_C1865"/>
<dbReference type="AlphaFoldDB" id="A0A7U6GJL9"/>
<evidence type="ECO:0000313" key="1">
    <source>
        <dbReference type="EMBL" id="BAO44780.1"/>
    </source>
</evidence>
<keyword evidence="2" id="KW-1185">Reference proteome</keyword>
<gene>
    <name evidence="1" type="ORF">TBH_C1865</name>
</gene>
<reference evidence="1 2" key="1">
    <citation type="journal article" date="2014" name="PLoS ONE">
        <title>Physiological and genomic features of a novel sulfur-oxidizing gammaproteobacterium belonging to a previously uncultivated symbiotic lineage isolated from a hydrothermal vent.</title>
        <authorList>
            <person name="Nunoura T."/>
            <person name="Takaki Y."/>
            <person name="Kazama H."/>
            <person name="Kakuta J."/>
            <person name="Shimamura S."/>
            <person name="Makita H."/>
            <person name="Hirai M."/>
            <person name="Miyazaki M."/>
            <person name="Takai K."/>
        </authorList>
    </citation>
    <scope>NUCLEOTIDE SEQUENCE [LARGE SCALE GENOMIC DNA]</scope>
    <source>
        <strain evidence="1 2">Hiromi1</strain>
    </source>
</reference>
<evidence type="ECO:0008006" key="3">
    <source>
        <dbReference type="Google" id="ProtNLM"/>
    </source>
</evidence>
<protein>
    <recommendedName>
        <fullName evidence="3">Extradiol ring-cleavage dioxygenase LigAB LigA subunit domain-containing protein</fullName>
    </recommendedName>
</protein>
<dbReference type="EMBL" id="AP012273">
    <property type="protein sequence ID" value="BAO44780.1"/>
    <property type="molecule type" value="Genomic_DNA"/>
</dbReference>
<dbReference type="OrthoDB" id="6197820at2"/>
<organism evidence="1 2">
    <name type="scientific">Thiolapillus brandeum</name>
    <dbReference type="NCBI Taxonomy" id="1076588"/>
    <lineage>
        <taxon>Bacteria</taxon>
        <taxon>Pseudomonadati</taxon>
        <taxon>Pseudomonadota</taxon>
        <taxon>Gammaproteobacteria</taxon>
        <taxon>Chromatiales</taxon>
        <taxon>Sedimenticolaceae</taxon>
        <taxon>Thiolapillus</taxon>
    </lineage>
</organism>
<accession>A0A7U6GJL9</accession>
<name>A0A7U6GJL9_9GAMM</name>
<proteinExistence type="predicted"/>
<sequence>MTRLIELLKRLGADAKLAEVYKRNPQKVMEETGLNKEEMMLLKEGDTKKLKDATGLGSLKKTNIIVKAYDQ</sequence>